<feature type="signal peptide" evidence="1">
    <location>
        <begin position="1"/>
        <end position="26"/>
    </location>
</feature>
<protein>
    <recommendedName>
        <fullName evidence="4">Lipoprotein</fullName>
    </recommendedName>
</protein>
<dbReference type="AlphaFoldDB" id="H3ZF35"/>
<evidence type="ECO:0008006" key="4">
    <source>
        <dbReference type="Google" id="ProtNLM"/>
    </source>
</evidence>
<accession>H3ZF35</accession>
<dbReference type="Proteomes" id="UP000012046">
    <property type="component" value="Unassembled WGS sequence"/>
</dbReference>
<gene>
    <name evidence="2" type="ORF">AJE_09849</name>
</gene>
<proteinExistence type="predicted"/>
<dbReference type="PROSITE" id="PS51257">
    <property type="entry name" value="PROKAR_LIPOPROTEIN"/>
    <property type="match status" value="1"/>
</dbReference>
<sequence length="66" mass="7284">MKVRQKIAIVASLLLLAGCSSTPVQTARSQLDQDYINQVEAAAKKNSLSPRIYWVNPPMKKEAGQQ</sequence>
<name>H3ZF35_9ALTE</name>
<evidence type="ECO:0000313" key="3">
    <source>
        <dbReference type="Proteomes" id="UP000012046"/>
    </source>
</evidence>
<comment type="caution">
    <text evidence="2">The sequence shown here is derived from an EMBL/GenBank/DDBJ whole genome shotgun (WGS) entry which is preliminary data.</text>
</comment>
<keyword evidence="3" id="KW-1185">Reference proteome</keyword>
<dbReference type="RefSeq" id="WP_008950741.1">
    <property type="nucleotide sequence ID" value="NZ_AHTH01000028.1"/>
</dbReference>
<dbReference type="STRING" id="1129374.AJE_09849"/>
<dbReference type="PATRIC" id="fig|1129374.4.peg.1961"/>
<reference evidence="2 3" key="1">
    <citation type="journal article" date="2012" name="J. Bacteriol.">
        <title>Genome Sequence of Extracellular-Protease-Producing Alishewanella jeotgali Isolated from Traditional Korean Fermented Seafood.</title>
        <authorList>
            <person name="Jung J."/>
            <person name="Chun J."/>
            <person name="Park W."/>
        </authorList>
    </citation>
    <scope>NUCLEOTIDE SEQUENCE [LARGE SCALE GENOMIC DNA]</scope>
    <source>
        <strain evidence="2 3">KCTC 22429</strain>
    </source>
</reference>
<feature type="chain" id="PRO_5003591090" description="Lipoprotein" evidence="1">
    <location>
        <begin position="27"/>
        <end position="66"/>
    </location>
</feature>
<evidence type="ECO:0000256" key="1">
    <source>
        <dbReference type="SAM" id="SignalP"/>
    </source>
</evidence>
<organism evidence="2 3">
    <name type="scientific">Alishewanella jeotgali KCTC 22429</name>
    <dbReference type="NCBI Taxonomy" id="1129374"/>
    <lineage>
        <taxon>Bacteria</taxon>
        <taxon>Pseudomonadati</taxon>
        <taxon>Pseudomonadota</taxon>
        <taxon>Gammaproteobacteria</taxon>
        <taxon>Alteromonadales</taxon>
        <taxon>Alteromonadaceae</taxon>
        <taxon>Alishewanella</taxon>
    </lineage>
</organism>
<keyword evidence="1" id="KW-0732">Signal</keyword>
<evidence type="ECO:0000313" key="2">
    <source>
        <dbReference type="EMBL" id="EHR40853.1"/>
    </source>
</evidence>
<dbReference type="EMBL" id="AHTH01000028">
    <property type="protein sequence ID" value="EHR40853.1"/>
    <property type="molecule type" value="Genomic_DNA"/>
</dbReference>